<dbReference type="PANTHER" id="PTHR33186">
    <property type="entry name" value="OS10G0136150 PROTEIN-RELATED"/>
    <property type="match status" value="1"/>
</dbReference>
<evidence type="ECO:0000313" key="2">
    <source>
        <dbReference type="Proteomes" id="UP000032180"/>
    </source>
</evidence>
<dbReference type="Proteomes" id="UP000032180">
    <property type="component" value="Chromosome 2"/>
</dbReference>
<reference evidence="1 2" key="1">
    <citation type="submission" date="2012-08" db="EMBL/GenBank/DDBJ databases">
        <title>Oryza genome evolution.</title>
        <authorList>
            <person name="Wing R.A."/>
        </authorList>
    </citation>
    <scope>NUCLEOTIDE SEQUENCE</scope>
</reference>
<accession>A0A0D9VG06</accession>
<dbReference type="AlphaFoldDB" id="A0A0D9VG06"/>
<protein>
    <submittedName>
        <fullName evidence="1">Uncharacterized protein</fullName>
    </submittedName>
</protein>
<organism evidence="1 2">
    <name type="scientific">Leersia perrieri</name>
    <dbReference type="NCBI Taxonomy" id="77586"/>
    <lineage>
        <taxon>Eukaryota</taxon>
        <taxon>Viridiplantae</taxon>
        <taxon>Streptophyta</taxon>
        <taxon>Embryophyta</taxon>
        <taxon>Tracheophyta</taxon>
        <taxon>Spermatophyta</taxon>
        <taxon>Magnoliopsida</taxon>
        <taxon>Liliopsida</taxon>
        <taxon>Poales</taxon>
        <taxon>Poaceae</taxon>
        <taxon>BOP clade</taxon>
        <taxon>Oryzoideae</taxon>
        <taxon>Oryzeae</taxon>
        <taxon>Oryzinae</taxon>
        <taxon>Leersia</taxon>
    </lineage>
</organism>
<dbReference type="PANTHER" id="PTHR33186:SF18">
    <property type="entry name" value="OS10G0136150 PROTEIN"/>
    <property type="match status" value="1"/>
</dbReference>
<dbReference type="EnsemblPlants" id="LPERR02G13480.1">
    <property type="protein sequence ID" value="LPERR02G13480.1"/>
    <property type="gene ID" value="LPERR02G13480"/>
</dbReference>
<name>A0A0D9VG06_9ORYZ</name>
<reference evidence="1" key="3">
    <citation type="submission" date="2015-04" db="UniProtKB">
        <authorList>
            <consortium name="EnsemblPlants"/>
        </authorList>
    </citation>
    <scope>IDENTIFICATION</scope>
</reference>
<reference evidence="2" key="2">
    <citation type="submission" date="2013-12" db="EMBL/GenBank/DDBJ databases">
        <authorList>
            <person name="Yu Y."/>
            <person name="Lee S."/>
            <person name="de Baynast K."/>
            <person name="Wissotski M."/>
            <person name="Liu L."/>
            <person name="Talag J."/>
            <person name="Goicoechea J."/>
            <person name="Angelova A."/>
            <person name="Jetty R."/>
            <person name="Kudrna D."/>
            <person name="Golser W."/>
            <person name="Rivera L."/>
            <person name="Zhang J."/>
            <person name="Wing R."/>
        </authorList>
    </citation>
    <scope>NUCLEOTIDE SEQUENCE</scope>
</reference>
<keyword evidence="2" id="KW-1185">Reference proteome</keyword>
<dbReference type="Gramene" id="LPERR02G13480.1">
    <property type="protein sequence ID" value="LPERR02G13480.1"/>
    <property type="gene ID" value="LPERR02G13480"/>
</dbReference>
<proteinExistence type="predicted"/>
<evidence type="ECO:0000313" key="1">
    <source>
        <dbReference type="EnsemblPlants" id="LPERR02G13480.1"/>
    </source>
</evidence>
<sequence>MSCESLQLWERKVSSEVDAEWVLRKTDDLNRVLGVGSGMEIRHLIRLGYAEDSKTMFLYSDSTVIMLSLDSLRSKKLWETNVVTPLPYSTHIAGMFQVATLYHTLESTCSHI</sequence>
<dbReference type="HOGENOM" id="CLU_2149460_0_0_1"/>